<dbReference type="Pfam" id="PF04744">
    <property type="entry name" value="Monooxygenase_B"/>
    <property type="match status" value="1"/>
</dbReference>
<gene>
    <name evidence="2" type="ORF">DFR24_1713</name>
</gene>
<dbReference type="OrthoDB" id="178549at2"/>
<evidence type="ECO:0000256" key="1">
    <source>
        <dbReference type="SAM" id="Phobius"/>
    </source>
</evidence>
<feature type="transmembrane region" description="Helical" evidence="1">
    <location>
        <begin position="200"/>
        <end position="220"/>
    </location>
</feature>
<dbReference type="Gene3D" id="2.60.40.1580">
    <property type="entry name" value="Particulate methane monooxygenase, b subunit. Chain: A, domain 3"/>
    <property type="match status" value="1"/>
</dbReference>
<keyword evidence="3" id="KW-1185">Reference proteome</keyword>
<accession>A0A4R7PF64</accession>
<comment type="caution">
    <text evidence="2">The sequence shown here is derived from an EMBL/GenBank/DDBJ whole genome shotgun (WGS) entry which is preliminary data.</text>
</comment>
<organism evidence="2 3">
    <name type="scientific">Panacagrimonas perspica</name>
    <dbReference type="NCBI Taxonomy" id="381431"/>
    <lineage>
        <taxon>Bacteria</taxon>
        <taxon>Pseudomonadati</taxon>
        <taxon>Pseudomonadota</taxon>
        <taxon>Gammaproteobacteria</taxon>
        <taxon>Nevskiales</taxon>
        <taxon>Nevskiaceae</taxon>
        <taxon>Panacagrimonas</taxon>
    </lineage>
</organism>
<feature type="transmembrane region" description="Helical" evidence="1">
    <location>
        <begin position="251"/>
        <end position="269"/>
    </location>
</feature>
<protein>
    <submittedName>
        <fullName evidence="2">Methane/ammonia monooxygenase subunit B</fullName>
    </submittedName>
</protein>
<keyword evidence="2" id="KW-0503">Monooxygenase</keyword>
<keyword evidence="2" id="KW-0560">Oxidoreductase</keyword>
<dbReference type="NCBIfam" id="NF041640">
    <property type="entry name" value="AmoB_BACT"/>
    <property type="match status" value="1"/>
</dbReference>
<proteinExistence type="predicted"/>
<name>A0A4R7PF64_9GAMM</name>
<dbReference type="Gene3D" id="2.60.120.570">
    <property type="entry name" value="Particulate methane monooxygenase, b subunit. Chain: A, domain 1"/>
    <property type="match status" value="1"/>
</dbReference>
<dbReference type="InterPro" id="IPR023141">
    <property type="entry name" value="NH3_CH4_mOase_suB_hlx_hairpin"/>
</dbReference>
<sequence length="427" mass="48049">MIDAAGTPTAAKLRSRRERLRRRTLRMLALFYVLMLLPLVADAHGERAQMPQLRMSTVHWFDIEVSTTRLDVNDEIVVKGSFMPSRFWPEHVESIEGTAFLNIGVPGPSFVRLDSRVNGVPMIRSTRFMRGELYHFEMRLKARKPGRYHVHPLINVKGTGPIIGPGRWVEVGGNAADFRLEATTLLGQKIDLEHYGFANAAWWSLFWFVFGLSWFVYWLLECPIVIPRFKRRDELGVDADQMITKADRRFAFIYLTLTLSFIVGGYQYAQASYPITTPLQTGRVNVPPAERPAPTVKVEMVEARYRIPGRSFRIELKVTNSGNSAVTVGELAAGNLRFVNAAVSKVVPADEDDLVAADSLRVENGPVQPSETRNIVIYADDAMWETQRMTTMIKSPDANVAAMLFFYGADGERHIVEIGGPMIPVFG</sequence>
<dbReference type="InterPro" id="IPR023303">
    <property type="entry name" value="NH3_CH4_mOase_suB_C"/>
</dbReference>
<reference evidence="2 3" key="1">
    <citation type="submission" date="2019-03" db="EMBL/GenBank/DDBJ databases">
        <title>Genomic Encyclopedia of Type Strains, Phase IV (KMG-IV): sequencing the most valuable type-strain genomes for metagenomic binning, comparative biology and taxonomic classification.</title>
        <authorList>
            <person name="Goeker M."/>
        </authorList>
    </citation>
    <scope>NUCLEOTIDE SEQUENCE [LARGE SCALE GENOMIC DNA]</scope>
    <source>
        <strain evidence="2 3">DSM 26377</strain>
    </source>
</reference>
<keyword evidence="1" id="KW-1133">Transmembrane helix</keyword>
<dbReference type="Proteomes" id="UP000295341">
    <property type="component" value="Unassembled WGS sequence"/>
</dbReference>
<dbReference type="EMBL" id="SOBT01000008">
    <property type="protein sequence ID" value="TDU32319.1"/>
    <property type="molecule type" value="Genomic_DNA"/>
</dbReference>
<evidence type="ECO:0000313" key="3">
    <source>
        <dbReference type="Proteomes" id="UP000295341"/>
    </source>
</evidence>
<dbReference type="InterPro" id="IPR023301">
    <property type="entry name" value="NH3_CH4_mOase_suB_N"/>
</dbReference>
<dbReference type="RefSeq" id="WP_133880829.1">
    <property type="nucleotide sequence ID" value="NZ_MWIN01000001.1"/>
</dbReference>
<dbReference type="InterPro" id="IPR006833">
    <property type="entry name" value="NH3_CH4_mOase_B"/>
</dbReference>
<keyword evidence="1" id="KW-0472">Membrane</keyword>
<dbReference type="GO" id="GO:0004497">
    <property type="term" value="F:monooxygenase activity"/>
    <property type="evidence" value="ECO:0007669"/>
    <property type="project" value="UniProtKB-KW"/>
</dbReference>
<keyword evidence="1" id="KW-0812">Transmembrane</keyword>
<dbReference type="Gene3D" id="1.10.287.710">
    <property type="entry name" value="Helix hairpin bin"/>
    <property type="match status" value="1"/>
</dbReference>
<dbReference type="AlphaFoldDB" id="A0A4R7PF64"/>
<evidence type="ECO:0000313" key="2">
    <source>
        <dbReference type="EMBL" id="TDU32319.1"/>
    </source>
</evidence>